<dbReference type="Proteomes" id="UP000199645">
    <property type="component" value="Unassembled WGS sequence"/>
</dbReference>
<feature type="domain" description="N-acetyltransferase" evidence="3">
    <location>
        <begin position="22"/>
        <end position="154"/>
    </location>
</feature>
<dbReference type="STRING" id="35752.SAMN05421541_102320"/>
<name>A0A1I2BH58_9ACTN</name>
<proteinExistence type="predicted"/>
<dbReference type="PROSITE" id="PS51186">
    <property type="entry name" value="GNAT"/>
    <property type="match status" value="1"/>
</dbReference>
<dbReference type="PANTHER" id="PTHR43877">
    <property type="entry name" value="AMINOALKYLPHOSPHONATE N-ACETYLTRANSFERASE-RELATED-RELATED"/>
    <property type="match status" value="1"/>
</dbReference>
<keyword evidence="1 4" id="KW-0808">Transferase</keyword>
<dbReference type="AlphaFoldDB" id="A0A1I2BH58"/>
<dbReference type="OrthoDB" id="9799092at2"/>
<dbReference type="InterPro" id="IPR050832">
    <property type="entry name" value="Bact_Acetyltransf"/>
</dbReference>
<dbReference type="EMBL" id="FONV01000002">
    <property type="protein sequence ID" value="SFE55399.1"/>
    <property type="molecule type" value="Genomic_DNA"/>
</dbReference>
<protein>
    <submittedName>
        <fullName evidence="4">Acetyltransferase (GNAT) family protein</fullName>
    </submittedName>
</protein>
<organism evidence="4 5">
    <name type="scientific">Actinoplanes philippinensis</name>
    <dbReference type="NCBI Taxonomy" id="35752"/>
    <lineage>
        <taxon>Bacteria</taxon>
        <taxon>Bacillati</taxon>
        <taxon>Actinomycetota</taxon>
        <taxon>Actinomycetes</taxon>
        <taxon>Micromonosporales</taxon>
        <taxon>Micromonosporaceae</taxon>
        <taxon>Actinoplanes</taxon>
    </lineage>
</organism>
<dbReference type="InterPro" id="IPR016181">
    <property type="entry name" value="Acyl_CoA_acyltransferase"/>
</dbReference>
<keyword evidence="2" id="KW-0012">Acyltransferase</keyword>
<evidence type="ECO:0000256" key="1">
    <source>
        <dbReference type="ARBA" id="ARBA00022679"/>
    </source>
</evidence>
<dbReference type="Gene3D" id="3.40.630.30">
    <property type="match status" value="1"/>
</dbReference>
<accession>A0A1I2BH58</accession>
<evidence type="ECO:0000313" key="4">
    <source>
        <dbReference type="EMBL" id="SFE55399.1"/>
    </source>
</evidence>
<dbReference type="InterPro" id="IPR000182">
    <property type="entry name" value="GNAT_dom"/>
</dbReference>
<gene>
    <name evidence="4" type="ORF">SAMN05421541_102320</name>
</gene>
<dbReference type="RefSeq" id="WP_093611213.1">
    <property type="nucleotide sequence ID" value="NZ_BOMT01000018.1"/>
</dbReference>
<evidence type="ECO:0000313" key="5">
    <source>
        <dbReference type="Proteomes" id="UP000199645"/>
    </source>
</evidence>
<sequence>MRIKLASADGFEAGWPDGAEVVEWSAETAGRFHAVYAASFRDRPGFPDPAAEEWIEENTEDDDFRPQWSLMVALPEHGDVGFVTAAEGWIVQVGVVPAARGTGLGGALIRESLRRMAAAGATEAWLTVNVNNPTAAGLYRKLGFDVMGQRARYR</sequence>
<keyword evidence="5" id="KW-1185">Reference proteome</keyword>
<reference evidence="4 5" key="1">
    <citation type="submission" date="2016-10" db="EMBL/GenBank/DDBJ databases">
        <authorList>
            <person name="de Groot N.N."/>
        </authorList>
    </citation>
    <scope>NUCLEOTIDE SEQUENCE [LARGE SCALE GENOMIC DNA]</scope>
    <source>
        <strain evidence="4 5">DSM 43019</strain>
    </source>
</reference>
<dbReference type="PANTHER" id="PTHR43877:SF2">
    <property type="entry name" value="AMINOALKYLPHOSPHONATE N-ACETYLTRANSFERASE-RELATED"/>
    <property type="match status" value="1"/>
</dbReference>
<dbReference type="SUPFAM" id="SSF55729">
    <property type="entry name" value="Acyl-CoA N-acyltransferases (Nat)"/>
    <property type="match status" value="1"/>
</dbReference>
<evidence type="ECO:0000259" key="3">
    <source>
        <dbReference type="PROSITE" id="PS51186"/>
    </source>
</evidence>
<dbReference type="CDD" id="cd04301">
    <property type="entry name" value="NAT_SF"/>
    <property type="match status" value="1"/>
</dbReference>
<dbReference type="GO" id="GO:0016747">
    <property type="term" value="F:acyltransferase activity, transferring groups other than amino-acyl groups"/>
    <property type="evidence" value="ECO:0007669"/>
    <property type="project" value="InterPro"/>
</dbReference>
<evidence type="ECO:0000256" key="2">
    <source>
        <dbReference type="ARBA" id="ARBA00023315"/>
    </source>
</evidence>
<dbReference type="Pfam" id="PF00583">
    <property type="entry name" value="Acetyltransf_1"/>
    <property type="match status" value="1"/>
</dbReference>